<reference evidence="16" key="1">
    <citation type="journal article" date="2010" name="Insect Mol. Biol.">
        <title>The draft genome sequence of Arsenophonus nasoniae, son-killer bacterium of Nasonia vitripennis, reveals genes associated with virulence and symbiosis.</title>
        <authorList>
            <person name="Wilkes T."/>
            <person name="Darby A.C."/>
            <person name="Choi J."/>
            <person name="Colborne J.K."/>
            <person name="Werren J.H."/>
            <person name="Hurst G.D.D."/>
        </authorList>
    </citation>
    <scope>NUCLEOTIDE SEQUENCE</scope>
</reference>
<sequence>MMINLQGAVIMIELLLPGWLAGMLLAIAAGPLGSFVVWRRMSYFGDTLAHASLLGIAFGLLLNVNLFYAVIAITLILAILLAWLEKRPQLAIDTLLGIMAHSALSLGLVVVSLMANVRMDLMAYLFGDLLSVTTEDVFSIAIGVTIVCSIIVWQWRNLLSITVNQDLAFVDGVKIQQLKVLLMLVTALTIGIAMKFVGALIITSLLIIPAATGRRFAKTPEQMAVAAIIIGMFSVTAGLALSAYYDTPAGPSVVICASVLFLLSLFVKIKN</sequence>
<dbReference type="NCBIfam" id="NF007089">
    <property type="entry name" value="PRK09543.1"/>
    <property type="match status" value="1"/>
</dbReference>
<evidence type="ECO:0000256" key="1">
    <source>
        <dbReference type="ARBA" id="ARBA00002313"/>
    </source>
</evidence>
<evidence type="ECO:0000256" key="11">
    <source>
        <dbReference type="ARBA" id="ARBA00023065"/>
    </source>
</evidence>
<dbReference type="GO" id="GO:0043190">
    <property type="term" value="C:ATP-binding cassette (ABC) transporter complex"/>
    <property type="evidence" value="ECO:0007669"/>
    <property type="project" value="InterPro"/>
</dbReference>
<dbReference type="EMBL" id="FN545178">
    <property type="protein sequence ID" value="CBA72264.1"/>
    <property type="molecule type" value="Genomic_DNA"/>
</dbReference>
<feature type="transmembrane region" description="Helical" evidence="15">
    <location>
        <begin position="180"/>
        <end position="211"/>
    </location>
</feature>
<feature type="transmembrane region" description="Helical" evidence="15">
    <location>
        <begin position="137"/>
        <end position="155"/>
    </location>
</feature>
<dbReference type="InterPro" id="IPR001626">
    <property type="entry name" value="ABC_TroCD"/>
</dbReference>
<keyword evidence="8" id="KW-0862">Zinc</keyword>
<evidence type="ECO:0000256" key="15">
    <source>
        <dbReference type="SAM" id="Phobius"/>
    </source>
</evidence>
<feature type="transmembrane region" description="Helical" evidence="15">
    <location>
        <begin position="20"/>
        <end position="38"/>
    </location>
</feature>
<dbReference type="GO" id="GO:0006829">
    <property type="term" value="P:zinc ion transport"/>
    <property type="evidence" value="ECO:0007669"/>
    <property type="project" value="UniProtKB-KW"/>
</dbReference>
<feature type="transmembrane region" description="Helical" evidence="15">
    <location>
        <begin position="50"/>
        <end position="83"/>
    </location>
</feature>
<evidence type="ECO:0000256" key="4">
    <source>
        <dbReference type="ARBA" id="ARBA00022448"/>
    </source>
</evidence>
<feature type="transmembrane region" description="Helical" evidence="15">
    <location>
        <begin position="223"/>
        <end position="245"/>
    </location>
</feature>
<name>D2TXY4_9GAMM</name>
<accession>D2TXY4</accession>
<protein>
    <recommendedName>
        <fullName evidence="13">High-affinity zinc uptake system membrane protein ZnuB</fullName>
    </recommendedName>
</protein>
<keyword evidence="9" id="KW-0864">Zinc transport</keyword>
<evidence type="ECO:0000256" key="5">
    <source>
        <dbReference type="ARBA" id="ARBA00022475"/>
    </source>
</evidence>
<evidence type="ECO:0000256" key="8">
    <source>
        <dbReference type="ARBA" id="ARBA00022833"/>
    </source>
</evidence>
<dbReference type="GO" id="GO:0055085">
    <property type="term" value="P:transmembrane transport"/>
    <property type="evidence" value="ECO:0007669"/>
    <property type="project" value="InterPro"/>
</dbReference>
<comment type="subcellular location">
    <subcellularLocation>
        <location evidence="2">Cell inner membrane</location>
        <topology evidence="2">Multi-pass membrane protein</topology>
    </subcellularLocation>
    <subcellularLocation>
        <location evidence="14">Cell membrane</location>
        <topology evidence="14">Multi-pass membrane protein</topology>
    </subcellularLocation>
</comment>
<keyword evidence="4 14" id="KW-0813">Transport</keyword>
<dbReference type="GO" id="GO:0010043">
    <property type="term" value="P:response to zinc ion"/>
    <property type="evidence" value="ECO:0007669"/>
    <property type="project" value="TreeGrafter"/>
</dbReference>
<organism evidence="16">
    <name type="scientific">Arsenophonus nasoniae</name>
    <name type="common">son-killer infecting Nasonia vitripennis</name>
    <dbReference type="NCBI Taxonomy" id="638"/>
    <lineage>
        <taxon>Bacteria</taxon>
        <taxon>Pseudomonadati</taxon>
        <taxon>Pseudomonadota</taxon>
        <taxon>Gammaproteobacteria</taxon>
        <taxon>Enterobacterales</taxon>
        <taxon>Morganellaceae</taxon>
        <taxon>Arsenophonus</taxon>
    </lineage>
</organism>
<keyword evidence="10 15" id="KW-1133">Transmembrane helix</keyword>
<keyword evidence="11" id="KW-0406">Ion transport</keyword>
<evidence type="ECO:0000256" key="13">
    <source>
        <dbReference type="ARBA" id="ARBA00040080"/>
    </source>
</evidence>
<evidence type="ECO:0000256" key="7">
    <source>
        <dbReference type="ARBA" id="ARBA00022692"/>
    </source>
</evidence>
<evidence type="ECO:0000313" key="16">
    <source>
        <dbReference type="EMBL" id="CBA72264.1"/>
    </source>
</evidence>
<keyword evidence="7 14" id="KW-0812">Transmembrane</keyword>
<comment type="function">
    <text evidence="1">Involved in the high-affinity zinc uptake transport system.</text>
</comment>
<keyword evidence="6" id="KW-0997">Cell inner membrane</keyword>
<dbReference type="FunFam" id="1.10.3470.10:FF:000002">
    <property type="entry name" value="Zinc ABC transporter permease subunit ZnuB"/>
    <property type="match status" value="1"/>
</dbReference>
<evidence type="ECO:0000256" key="12">
    <source>
        <dbReference type="ARBA" id="ARBA00023136"/>
    </source>
</evidence>
<dbReference type="InterPro" id="IPR037294">
    <property type="entry name" value="ABC_BtuC-like"/>
</dbReference>
<dbReference type="PANTHER" id="PTHR30477:SF23">
    <property type="entry name" value="HIGH-AFFINITY ZINC UPTAKE SYSTEM MEMBRANE PROTEIN ZNUB"/>
    <property type="match status" value="1"/>
</dbReference>
<evidence type="ECO:0000256" key="10">
    <source>
        <dbReference type="ARBA" id="ARBA00022989"/>
    </source>
</evidence>
<feature type="transmembrane region" description="Helical" evidence="15">
    <location>
        <begin position="251"/>
        <end position="269"/>
    </location>
</feature>
<proteinExistence type="inferred from homology"/>
<keyword evidence="5" id="KW-1003">Cell membrane</keyword>
<evidence type="ECO:0000256" key="3">
    <source>
        <dbReference type="ARBA" id="ARBA00008034"/>
    </source>
</evidence>
<evidence type="ECO:0000256" key="9">
    <source>
        <dbReference type="ARBA" id="ARBA00022906"/>
    </source>
</evidence>
<evidence type="ECO:0000256" key="6">
    <source>
        <dbReference type="ARBA" id="ARBA00022519"/>
    </source>
</evidence>
<dbReference type="AlphaFoldDB" id="D2TXY4"/>
<dbReference type="SUPFAM" id="SSF81345">
    <property type="entry name" value="ABC transporter involved in vitamin B12 uptake, BtuC"/>
    <property type="match status" value="1"/>
</dbReference>
<keyword evidence="12 15" id="KW-0472">Membrane</keyword>
<evidence type="ECO:0000256" key="2">
    <source>
        <dbReference type="ARBA" id="ARBA00004429"/>
    </source>
</evidence>
<comment type="similarity">
    <text evidence="3 14">Belongs to the ABC-3 integral membrane protein family.</text>
</comment>
<gene>
    <name evidence="16" type="primary">znuB</name>
    <name evidence="16" type="ORF">ARN_09840</name>
</gene>
<evidence type="ECO:0000256" key="14">
    <source>
        <dbReference type="RuleBase" id="RU003943"/>
    </source>
</evidence>
<dbReference type="Gene3D" id="1.10.3470.10">
    <property type="entry name" value="ABC transporter involved in vitamin B12 uptake, BtuC"/>
    <property type="match status" value="1"/>
</dbReference>
<dbReference type="CDD" id="cd06550">
    <property type="entry name" value="TM_ABC_iron-siderophores_like"/>
    <property type="match status" value="1"/>
</dbReference>
<dbReference type="Pfam" id="PF00950">
    <property type="entry name" value="ABC-3"/>
    <property type="match status" value="1"/>
</dbReference>
<feature type="transmembrane region" description="Helical" evidence="15">
    <location>
        <begin position="95"/>
        <end position="117"/>
    </location>
</feature>
<dbReference type="PANTHER" id="PTHR30477">
    <property type="entry name" value="ABC-TRANSPORTER METAL-BINDING PROTEIN"/>
    <property type="match status" value="1"/>
</dbReference>